<accession>A0A1F4V4P8</accession>
<dbReference type="SUPFAM" id="SSF159774">
    <property type="entry name" value="YerB-like"/>
    <property type="match status" value="2"/>
</dbReference>
<gene>
    <name evidence="5" type="ORF">A2982_01775</name>
</gene>
<feature type="transmembrane region" description="Helical" evidence="2">
    <location>
        <begin position="66"/>
        <end position="87"/>
    </location>
</feature>
<feature type="domain" description="DUF3048" evidence="3">
    <location>
        <begin position="133"/>
        <end position="214"/>
    </location>
</feature>
<dbReference type="Pfam" id="PF17479">
    <property type="entry name" value="DUF3048_C"/>
    <property type="match status" value="1"/>
</dbReference>
<evidence type="ECO:0000313" key="6">
    <source>
        <dbReference type="Proteomes" id="UP000178771"/>
    </source>
</evidence>
<evidence type="ECO:0008006" key="7">
    <source>
        <dbReference type="Google" id="ProtNLM"/>
    </source>
</evidence>
<dbReference type="InterPro" id="IPR021416">
    <property type="entry name" value="DUF3048_N"/>
</dbReference>
<keyword evidence="2" id="KW-1133">Transmembrane helix</keyword>
<comment type="caution">
    <text evidence="5">The sequence shown here is derived from an EMBL/GenBank/DDBJ whole genome shotgun (WGS) entry which is preliminary data.</text>
</comment>
<dbReference type="EMBL" id="MEVH01000005">
    <property type="protein sequence ID" value="OGC52195.1"/>
    <property type="molecule type" value="Genomic_DNA"/>
</dbReference>
<dbReference type="Proteomes" id="UP000178771">
    <property type="component" value="Unassembled WGS sequence"/>
</dbReference>
<organism evidence="5 6">
    <name type="scientific">candidate division WWE3 bacterium RIFCSPLOWO2_01_FULL_39_13</name>
    <dbReference type="NCBI Taxonomy" id="1802624"/>
    <lineage>
        <taxon>Bacteria</taxon>
        <taxon>Katanobacteria</taxon>
    </lineage>
</organism>
<dbReference type="InterPro" id="IPR035328">
    <property type="entry name" value="DUF3048_C"/>
</dbReference>
<proteinExistence type="predicted"/>
<feature type="domain" description="DUF3048" evidence="4">
    <location>
        <begin position="345"/>
        <end position="450"/>
    </location>
</feature>
<evidence type="ECO:0000259" key="3">
    <source>
        <dbReference type="Pfam" id="PF11258"/>
    </source>
</evidence>
<keyword evidence="2" id="KW-0472">Membrane</keyword>
<feature type="region of interest" description="Disordered" evidence="1">
    <location>
        <begin position="1"/>
        <end position="35"/>
    </location>
</feature>
<evidence type="ECO:0000259" key="4">
    <source>
        <dbReference type="Pfam" id="PF17479"/>
    </source>
</evidence>
<dbReference type="Gene3D" id="3.50.90.10">
    <property type="entry name" value="YerB-like"/>
    <property type="match status" value="1"/>
</dbReference>
<name>A0A1F4V4P8_UNCKA</name>
<dbReference type="AlphaFoldDB" id="A0A1F4V4P8"/>
<feature type="compositionally biased region" description="Polar residues" evidence="1">
    <location>
        <begin position="1"/>
        <end position="20"/>
    </location>
</feature>
<evidence type="ECO:0000256" key="1">
    <source>
        <dbReference type="SAM" id="MobiDB-lite"/>
    </source>
</evidence>
<sequence length="469" mass="51523">MATTTINASLSDKENGNNLTGAVPPNTKTEAGDKAKAPVYESKISQPAKTVSILSSNPRTFELKKVLVPLGILLIGGALLALVYFLLINKNVSFSPLPGKSDGTGGDGSGMTDKNEMFENPINGMLFSQSDAESFKDKKPVAVMVNNYEAARPSSGLSKADVIYEVVAESGITRLMPIFYSRTPETISSIRSARYYFVELAAGYKAHYIHWGAAFVPACQKAPITSSGYCPPVGGKVETDPKVDAYDWIVKMGLPNLDGGNYSCDGPNCAFGRDPNKVGKIPVEHTAFARFPLLYKLAREVRPQDSWHAYIPVAKWEFKDDAPESERGDVGLAAPISYNYWDLPAFAVKWVYDKENNEYIRSQGGVKQIDAENNQELRAKDVIVRFTKQESVGDKKNHLFVDLVGTGDALIFQDGKVIKSTWTRTNPDERDLYTDENKDPVKFVRGQIWIQIVPPENAISYGQTVPAGN</sequence>
<protein>
    <recommendedName>
        <fullName evidence="7">DUF3048 domain-containing protein</fullName>
    </recommendedName>
</protein>
<reference evidence="5 6" key="1">
    <citation type="journal article" date="2016" name="Nat. Commun.">
        <title>Thousands of microbial genomes shed light on interconnected biogeochemical processes in an aquifer system.</title>
        <authorList>
            <person name="Anantharaman K."/>
            <person name="Brown C.T."/>
            <person name="Hug L.A."/>
            <person name="Sharon I."/>
            <person name="Castelle C.J."/>
            <person name="Probst A.J."/>
            <person name="Thomas B.C."/>
            <person name="Singh A."/>
            <person name="Wilkins M.J."/>
            <person name="Karaoz U."/>
            <person name="Brodie E.L."/>
            <person name="Williams K.H."/>
            <person name="Hubbard S.S."/>
            <person name="Banfield J.F."/>
        </authorList>
    </citation>
    <scope>NUCLEOTIDE SEQUENCE [LARGE SCALE GENOMIC DNA]</scope>
</reference>
<keyword evidence="2" id="KW-0812">Transmembrane</keyword>
<evidence type="ECO:0000313" key="5">
    <source>
        <dbReference type="EMBL" id="OGC52195.1"/>
    </source>
</evidence>
<dbReference type="STRING" id="1802624.A2982_01775"/>
<evidence type="ECO:0000256" key="2">
    <source>
        <dbReference type="SAM" id="Phobius"/>
    </source>
</evidence>
<dbReference type="Pfam" id="PF11258">
    <property type="entry name" value="DUF3048"/>
    <property type="match status" value="1"/>
</dbReference>
<dbReference type="InterPro" id="IPR023158">
    <property type="entry name" value="YerB-like_sf"/>
</dbReference>